<comment type="similarity">
    <text evidence="3">Belongs to the CSN3 family.</text>
</comment>
<dbReference type="PANTHER" id="PTHR10758">
    <property type="entry name" value="26S PROTEASOME NON-ATPASE REGULATORY SUBUNIT 3/COP9 SIGNALOSOME COMPLEX SUBUNIT 3"/>
    <property type="match status" value="1"/>
</dbReference>
<organism evidence="9 10">
    <name type="scientific">Cercophora samala</name>
    <dbReference type="NCBI Taxonomy" id="330535"/>
    <lineage>
        <taxon>Eukaryota</taxon>
        <taxon>Fungi</taxon>
        <taxon>Dikarya</taxon>
        <taxon>Ascomycota</taxon>
        <taxon>Pezizomycotina</taxon>
        <taxon>Sordariomycetes</taxon>
        <taxon>Sordariomycetidae</taxon>
        <taxon>Sordariales</taxon>
        <taxon>Lasiosphaeriaceae</taxon>
        <taxon>Cercophora</taxon>
    </lineage>
</organism>
<evidence type="ECO:0000256" key="6">
    <source>
        <dbReference type="ARBA" id="ARBA00022790"/>
    </source>
</evidence>
<dbReference type="InterPro" id="IPR000717">
    <property type="entry name" value="PCI_dom"/>
</dbReference>
<dbReference type="PANTHER" id="PTHR10758:SF1">
    <property type="entry name" value="COP9 SIGNALOSOME COMPLEX SUBUNIT 3"/>
    <property type="match status" value="1"/>
</dbReference>
<comment type="caution">
    <text evidence="9">The sequence shown here is derived from an EMBL/GenBank/DDBJ whole genome shotgun (WGS) entry which is preliminary data.</text>
</comment>
<keyword evidence="5" id="KW-0963">Cytoplasm</keyword>
<dbReference type="AlphaFoldDB" id="A0AA40DA46"/>
<dbReference type="InterPro" id="IPR050756">
    <property type="entry name" value="CSN3"/>
</dbReference>
<evidence type="ECO:0000256" key="4">
    <source>
        <dbReference type="ARBA" id="ARBA00014878"/>
    </source>
</evidence>
<evidence type="ECO:0000256" key="2">
    <source>
        <dbReference type="ARBA" id="ARBA00004496"/>
    </source>
</evidence>
<keyword evidence="10" id="KW-1185">Reference proteome</keyword>
<dbReference type="Pfam" id="PF22788">
    <property type="entry name" value="COP9_hel_rpt"/>
    <property type="match status" value="2"/>
</dbReference>
<proteinExistence type="inferred from homology"/>
<gene>
    <name evidence="9" type="ORF">QBC41DRAFT_281223</name>
</gene>
<dbReference type="EMBL" id="JAULSY010000091">
    <property type="protein sequence ID" value="KAK0666293.1"/>
    <property type="molecule type" value="Genomic_DNA"/>
</dbReference>
<evidence type="ECO:0000256" key="7">
    <source>
        <dbReference type="ARBA" id="ARBA00023242"/>
    </source>
</evidence>
<evidence type="ECO:0000256" key="5">
    <source>
        <dbReference type="ARBA" id="ARBA00022490"/>
    </source>
</evidence>
<feature type="domain" description="PCI" evidence="8">
    <location>
        <begin position="228"/>
        <end position="404"/>
    </location>
</feature>
<evidence type="ECO:0000313" key="9">
    <source>
        <dbReference type="EMBL" id="KAK0666293.1"/>
    </source>
</evidence>
<accession>A0AA40DA46</accession>
<evidence type="ECO:0000256" key="1">
    <source>
        <dbReference type="ARBA" id="ARBA00004123"/>
    </source>
</evidence>
<evidence type="ECO:0000313" key="10">
    <source>
        <dbReference type="Proteomes" id="UP001174997"/>
    </source>
</evidence>
<keyword evidence="6" id="KW-0736">Signalosome</keyword>
<reference evidence="9" key="1">
    <citation type="submission" date="2023-06" db="EMBL/GenBank/DDBJ databases">
        <title>Genome-scale phylogeny and comparative genomics of the fungal order Sordariales.</title>
        <authorList>
            <consortium name="Lawrence Berkeley National Laboratory"/>
            <person name="Hensen N."/>
            <person name="Bonometti L."/>
            <person name="Westerberg I."/>
            <person name="Brannstrom I.O."/>
            <person name="Guillou S."/>
            <person name="Cros-Aarteil S."/>
            <person name="Calhoun S."/>
            <person name="Haridas S."/>
            <person name="Kuo A."/>
            <person name="Mondo S."/>
            <person name="Pangilinan J."/>
            <person name="Riley R."/>
            <person name="Labutti K."/>
            <person name="Andreopoulos B."/>
            <person name="Lipzen A."/>
            <person name="Chen C."/>
            <person name="Yanf M."/>
            <person name="Daum C."/>
            <person name="Ng V."/>
            <person name="Clum A."/>
            <person name="Steindorff A."/>
            <person name="Ohm R."/>
            <person name="Martin F."/>
            <person name="Silar P."/>
            <person name="Natvig D."/>
            <person name="Lalanne C."/>
            <person name="Gautier V."/>
            <person name="Ament-Velasquez S.L."/>
            <person name="Kruys A."/>
            <person name="Hutchinson M.I."/>
            <person name="Powell A.J."/>
            <person name="Barry K."/>
            <person name="Miller A.N."/>
            <person name="Grigoriev I.V."/>
            <person name="Debuchy R."/>
            <person name="Gladieux P."/>
            <person name="Thoren M.H."/>
            <person name="Johannesson H."/>
        </authorList>
    </citation>
    <scope>NUCLEOTIDE SEQUENCE</scope>
    <source>
        <strain evidence="9">CBS 307.81</strain>
    </source>
</reference>
<keyword evidence="7" id="KW-0539">Nucleus</keyword>
<dbReference type="PROSITE" id="PS50250">
    <property type="entry name" value="PCI"/>
    <property type="match status" value="1"/>
</dbReference>
<dbReference type="GO" id="GO:0006511">
    <property type="term" value="P:ubiquitin-dependent protein catabolic process"/>
    <property type="evidence" value="ECO:0007669"/>
    <property type="project" value="TreeGrafter"/>
</dbReference>
<dbReference type="GO" id="GO:0008180">
    <property type="term" value="C:COP9 signalosome"/>
    <property type="evidence" value="ECO:0007669"/>
    <property type="project" value="UniProtKB-KW"/>
</dbReference>
<dbReference type="Proteomes" id="UP001174997">
    <property type="component" value="Unassembled WGS sequence"/>
</dbReference>
<name>A0AA40DA46_9PEZI</name>
<evidence type="ECO:0000259" key="8">
    <source>
        <dbReference type="PROSITE" id="PS50250"/>
    </source>
</evidence>
<comment type="subcellular location">
    <subcellularLocation>
        <location evidence="2">Cytoplasm</location>
    </subcellularLocation>
    <subcellularLocation>
        <location evidence="1">Nucleus</location>
    </subcellularLocation>
</comment>
<dbReference type="InterPro" id="IPR055089">
    <property type="entry name" value="COP9_N"/>
</dbReference>
<evidence type="ECO:0000256" key="3">
    <source>
        <dbReference type="ARBA" id="ARBA00007084"/>
    </source>
</evidence>
<dbReference type="GO" id="GO:0005737">
    <property type="term" value="C:cytoplasm"/>
    <property type="evidence" value="ECO:0007669"/>
    <property type="project" value="UniProtKB-SubCell"/>
</dbReference>
<sequence length="489" mass="54320">MESTLATLVAFPPAGQLGDNEEYHNAAQVHTKSLVKLSADSKWASQAPELVEQLDPATHSLSYLYVLQALKSANGYPLDDLLLKLITFFTSFDARQIRYAGKAFTKLLAQPRLQDLFPASIAVELITTALLRLDPTSSVLTSHHTDLVRFAYMTNNIEPVLPILEKSIVFYPGMKGSTNTRLLSDPDLPPSGFITVENDFTKSLDCKEILEHDLLRGLCFIQRRSWQQAFDALERVVTYPSRDSTNASKIQVEAYSKWVLVGLLLNGKAPVLPAITPHGARKVYDVTGKPYYSLAQAFEKRTAESFKAEYDGLAQNFWDEEKNVSLLKLVIEHYQKWQVLNLRHVYSKISLEQIRTRTQSGETAAPLGSVQEVEALVHGMIDEGILQGEVVHPEDGTPAYLAFSSASDDLSEEEFTRRMVATAQRIKALGPVVKATNERLASNKEYLKWLAQQKKQEQQGQSQGGGTGDVINFGDVVEDEDLMTGIVAG</sequence>
<protein>
    <recommendedName>
        <fullName evidence="4">COP9 signalosome complex subunit 3</fullName>
    </recommendedName>
</protein>